<gene>
    <name evidence="1" type="ORF">SAMN06295920_104461</name>
</gene>
<organism evidence="1 2">
    <name type="scientific">Rhizorhabdus histidinilytica</name>
    <dbReference type="NCBI Taxonomy" id="439228"/>
    <lineage>
        <taxon>Bacteria</taxon>
        <taxon>Pseudomonadati</taxon>
        <taxon>Pseudomonadota</taxon>
        <taxon>Alphaproteobacteria</taxon>
        <taxon>Sphingomonadales</taxon>
        <taxon>Sphingomonadaceae</taxon>
        <taxon>Rhizorhabdus</taxon>
    </lineage>
</organism>
<dbReference type="EMBL" id="FUYM01000004">
    <property type="protein sequence ID" value="SKB65025.1"/>
    <property type="molecule type" value="Genomic_DNA"/>
</dbReference>
<dbReference type="RefSeq" id="WP_079648343.1">
    <property type="nucleotide sequence ID" value="NZ_FUYM01000004.1"/>
</dbReference>
<keyword evidence="2" id="KW-1185">Reference proteome</keyword>
<protein>
    <submittedName>
        <fullName evidence="1">Uncharacterized protein</fullName>
    </submittedName>
</protein>
<sequence>MANNIDAPILLIGGSGVVGSISATILRRMYPDLPIAIGGRDIAKAEAVASGIDGAVAVQVDLERPDLGLSPDRRFGAFALFVKDDWLHAAAEAQARRIPYLSISSGAFEIAPEVAVHIRNPNAAAMMLSSQWLAGAAVLPALYAARDYAAIDSIRITALLDERDMGGPAAYADYERITGHAPFAMIRHDGDYFWVGGDLAESTLIDSSGREVPAQAYSPLDSVSLAAATGATSVRLDLAIGETPARRAGDHHSTEIGIEISGLGKDGAPRRTVHRIVHPAGQAPLTALFVALGLEGLLGLANGSPAAPGLYLPERLIDPGDAVRRLAEFGADFSQVAA</sequence>
<dbReference type="OrthoDB" id="3518805at2"/>
<accession>A0A1T5CZW6</accession>
<dbReference type="Proteomes" id="UP000189818">
    <property type="component" value="Unassembled WGS sequence"/>
</dbReference>
<evidence type="ECO:0000313" key="1">
    <source>
        <dbReference type="EMBL" id="SKB65025.1"/>
    </source>
</evidence>
<reference evidence="2" key="1">
    <citation type="submission" date="2017-02" db="EMBL/GenBank/DDBJ databases">
        <authorList>
            <person name="Varghese N."/>
            <person name="Submissions S."/>
        </authorList>
    </citation>
    <scope>NUCLEOTIDE SEQUENCE [LARGE SCALE GENOMIC DNA]</scope>
    <source>
        <strain evidence="2">UM2</strain>
    </source>
</reference>
<dbReference type="STRING" id="439228.SAMN06295920_104461"/>
<proteinExistence type="predicted"/>
<name>A0A1T5CZW6_9SPHN</name>
<dbReference type="Gene3D" id="3.40.50.720">
    <property type="entry name" value="NAD(P)-binding Rossmann-like Domain"/>
    <property type="match status" value="1"/>
</dbReference>
<dbReference type="AlphaFoldDB" id="A0A1T5CZW6"/>
<evidence type="ECO:0000313" key="2">
    <source>
        <dbReference type="Proteomes" id="UP000189818"/>
    </source>
</evidence>